<dbReference type="SMART" id="SM00355">
    <property type="entry name" value="ZnF_C2H2"/>
    <property type="match status" value="3"/>
</dbReference>
<dbReference type="Pfam" id="PF00096">
    <property type="entry name" value="zf-C2H2"/>
    <property type="match status" value="3"/>
</dbReference>
<comment type="similarity">
    <text evidence="2">Belongs to the krueppel C2H2-type zinc-finger protein family.</text>
</comment>
<gene>
    <name evidence="11" type="primary">LOC115377450</name>
</gene>
<evidence type="ECO:0000256" key="8">
    <source>
        <dbReference type="PROSITE-ProRule" id="PRU00042"/>
    </source>
</evidence>
<dbReference type="InterPro" id="IPR013087">
    <property type="entry name" value="Znf_C2H2_type"/>
</dbReference>
<evidence type="ECO:0000259" key="10">
    <source>
        <dbReference type="PROSITE" id="PS50157"/>
    </source>
</evidence>
<dbReference type="FunFam" id="3.30.160.60:FF:001498">
    <property type="entry name" value="Zinc finger protein 404"/>
    <property type="match status" value="1"/>
</dbReference>
<evidence type="ECO:0000256" key="7">
    <source>
        <dbReference type="ARBA" id="ARBA00023242"/>
    </source>
</evidence>
<evidence type="ECO:0000256" key="2">
    <source>
        <dbReference type="ARBA" id="ARBA00006991"/>
    </source>
</evidence>
<dbReference type="Proteomes" id="UP000472263">
    <property type="component" value="Chromosome 19"/>
</dbReference>
<dbReference type="InterPro" id="IPR036236">
    <property type="entry name" value="Znf_C2H2_sf"/>
</dbReference>
<dbReference type="PANTHER" id="PTHR16515">
    <property type="entry name" value="PR DOMAIN ZINC FINGER PROTEIN"/>
    <property type="match status" value="1"/>
</dbReference>
<reference evidence="11" key="2">
    <citation type="submission" date="2025-08" db="UniProtKB">
        <authorList>
            <consortium name="Ensembl"/>
        </authorList>
    </citation>
    <scope>IDENTIFICATION</scope>
</reference>
<feature type="domain" description="C2H2-type" evidence="10">
    <location>
        <begin position="309"/>
        <end position="336"/>
    </location>
</feature>
<dbReference type="GeneTree" id="ENSGT01150000286953"/>
<dbReference type="GO" id="GO:0045596">
    <property type="term" value="P:negative regulation of cell differentiation"/>
    <property type="evidence" value="ECO:0007669"/>
    <property type="project" value="UniProtKB-ARBA"/>
</dbReference>
<keyword evidence="6" id="KW-0862">Zinc</keyword>
<evidence type="ECO:0000256" key="4">
    <source>
        <dbReference type="ARBA" id="ARBA00022737"/>
    </source>
</evidence>
<dbReference type="PANTHER" id="PTHR16515:SF66">
    <property type="entry name" value="C2H2-TYPE DOMAIN-CONTAINING PROTEIN"/>
    <property type="match status" value="1"/>
</dbReference>
<dbReference type="SUPFAM" id="SSF57667">
    <property type="entry name" value="beta-beta-alpha zinc fingers"/>
    <property type="match status" value="2"/>
</dbReference>
<dbReference type="FunFam" id="3.30.160.60:FF:000912">
    <property type="entry name" value="Zinc finger protein 660"/>
    <property type="match status" value="1"/>
</dbReference>
<dbReference type="GO" id="GO:0005634">
    <property type="term" value="C:nucleus"/>
    <property type="evidence" value="ECO:0007669"/>
    <property type="project" value="UniProtKB-SubCell"/>
</dbReference>
<protein>
    <submittedName>
        <fullName evidence="11">Zinc finger and SCAN domain-containing protein 21-like</fullName>
    </submittedName>
</protein>
<feature type="domain" description="C2H2-type" evidence="10">
    <location>
        <begin position="281"/>
        <end position="308"/>
    </location>
</feature>
<dbReference type="OrthoDB" id="10027876at2759"/>
<evidence type="ECO:0000313" key="12">
    <source>
        <dbReference type="Proteomes" id="UP000472263"/>
    </source>
</evidence>
<keyword evidence="7" id="KW-0539">Nucleus</keyword>
<evidence type="ECO:0000256" key="1">
    <source>
        <dbReference type="ARBA" id="ARBA00004123"/>
    </source>
</evidence>
<keyword evidence="5 8" id="KW-0863">Zinc-finger</keyword>
<reference evidence="11" key="3">
    <citation type="submission" date="2025-09" db="UniProtKB">
        <authorList>
            <consortium name="Ensembl"/>
        </authorList>
    </citation>
    <scope>IDENTIFICATION</scope>
</reference>
<dbReference type="GO" id="GO:0010468">
    <property type="term" value="P:regulation of gene expression"/>
    <property type="evidence" value="ECO:0007669"/>
    <property type="project" value="TreeGrafter"/>
</dbReference>
<comment type="subcellular location">
    <subcellularLocation>
        <location evidence="1">Nucleus</location>
    </subcellularLocation>
</comment>
<dbReference type="GO" id="GO:0008270">
    <property type="term" value="F:zinc ion binding"/>
    <property type="evidence" value="ECO:0007669"/>
    <property type="project" value="UniProtKB-KW"/>
</dbReference>
<organism evidence="11 12">
    <name type="scientific">Myripristis murdjan</name>
    <name type="common">pinecone soldierfish</name>
    <dbReference type="NCBI Taxonomy" id="586833"/>
    <lineage>
        <taxon>Eukaryota</taxon>
        <taxon>Metazoa</taxon>
        <taxon>Chordata</taxon>
        <taxon>Craniata</taxon>
        <taxon>Vertebrata</taxon>
        <taxon>Euteleostomi</taxon>
        <taxon>Actinopterygii</taxon>
        <taxon>Neopterygii</taxon>
        <taxon>Teleostei</taxon>
        <taxon>Neoteleostei</taxon>
        <taxon>Acanthomorphata</taxon>
        <taxon>Holocentriformes</taxon>
        <taxon>Holocentridae</taxon>
        <taxon>Myripristis</taxon>
    </lineage>
</organism>
<dbReference type="SUPFAM" id="SSF58026">
    <property type="entry name" value="Delta-sleep-inducing peptide immunoreactive peptide"/>
    <property type="match status" value="1"/>
</dbReference>
<dbReference type="Ensembl" id="ENSMMDT00005055283.1">
    <property type="protein sequence ID" value="ENSMMDP00005054236.1"/>
    <property type="gene ID" value="ENSMMDG00005024348.1"/>
</dbReference>
<name>A0A668AZ43_9TELE</name>
<dbReference type="InParanoid" id="A0A668AZ43"/>
<evidence type="ECO:0000256" key="5">
    <source>
        <dbReference type="ARBA" id="ARBA00022771"/>
    </source>
</evidence>
<keyword evidence="12" id="KW-1185">Reference proteome</keyword>
<feature type="compositionally biased region" description="Low complexity" evidence="9">
    <location>
        <begin position="174"/>
        <end position="188"/>
    </location>
</feature>
<dbReference type="PROSITE" id="PS50157">
    <property type="entry name" value="ZINC_FINGER_C2H2_2"/>
    <property type="match status" value="3"/>
</dbReference>
<feature type="compositionally biased region" description="Basic and acidic residues" evidence="9">
    <location>
        <begin position="34"/>
        <end position="60"/>
    </location>
</feature>
<feature type="domain" description="C2H2-type" evidence="10">
    <location>
        <begin position="337"/>
        <end position="364"/>
    </location>
</feature>
<sequence length="374" mass="42193">MSKLERLNARVAKLLTVAVHEVLEVVKETVSEYQEKTARTQRENESLRRRLQELQDKITRESTPPLLRSGPVPEEKEDTDKQEQEQDLSLSLKLNSVVIQTEQKPISSLKPELDLKQESKELDAAESQAECNLAQTSVEHCPVQQEQVTHITEEAVTVQTSHSAKRDADVPDIASTSPSSAPLGASPPVIKSEPQPTDCTILEQPASQETYNGCMDLSCNSSRHDSAESQTPQVSAAPYGLVFVHSNHNALSRRYGFAKTNRASIDGRKNRRENFRRDDPHICFVCGKTFSRVGNLRIHQRCHTGEKPYGCLQCGRCFSQAGDLKKHKRVHTGEKPYYCHQCGKSFSRGENLKRHQKIHIGETLQLQQVWRDHK</sequence>
<dbReference type="Gene3D" id="3.30.160.60">
    <property type="entry name" value="Classic Zinc Finger"/>
    <property type="match status" value="3"/>
</dbReference>
<accession>A0A668AZ43</accession>
<evidence type="ECO:0000313" key="11">
    <source>
        <dbReference type="Ensembl" id="ENSMMDP00005054236.1"/>
    </source>
</evidence>
<proteinExistence type="inferred from homology"/>
<dbReference type="InterPro" id="IPR050331">
    <property type="entry name" value="Zinc_finger"/>
</dbReference>
<evidence type="ECO:0000256" key="9">
    <source>
        <dbReference type="SAM" id="MobiDB-lite"/>
    </source>
</evidence>
<dbReference type="RefSeq" id="XP_029933038.1">
    <property type="nucleotide sequence ID" value="XM_030077178.1"/>
</dbReference>
<dbReference type="FunFam" id="3.30.160.60:FF:001158">
    <property type="entry name" value="zinc finger protein 22"/>
    <property type="match status" value="1"/>
</dbReference>
<feature type="region of interest" description="Disordered" evidence="9">
    <location>
        <begin position="159"/>
        <end position="190"/>
    </location>
</feature>
<dbReference type="GeneID" id="115377450"/>
<feature type="region of interest" description="Disordered" evidence="9">
    <location>
        <begin position="34"/>
        <end position="88"/>
    </location>
</feature>
<reference evidence="11" key="1">
    <citation type="submission" date="2019-06" db="EMBL/GenBank/DDBJ databases">
        <authorList>
            <consortium name="Wellcome Sanger Institute Data Sharing"/>
        </authorList>
    </citation>
    <scope>NUCLEOTIDE SEQUENCE [LARGE SCALE GENOMIC DNA]</scope>
</reference>
<evidence type="ECO:0000256" key="3">
    <source>
        <dbReference type="ARBA" id="ARBA00022723"/>
    </source>
</evidence>
<dbReference type="AlphaFoldDB" id="A0A668AZ43"/>
<evidence type="ECO:0000256" key="6">
    <source>
        <dbReference type="ARBA" id="ARBA00022833"/>
    </source>
</evidence>
<keyword evidence="3" id="KW-0479">Metal-binding</keyword>
<dbReference type="PROSITE" id="PS00028">
    <property type="entry name" value="ZINC_FINGER_C2H2_1"/>
    <property type="match status" value="3"/>
</dbReference>
<keyword evidence="4" id="KW-0677">Repeat</keyword>